<evidence type="ECO:0000256" key="4">
    <source>
        <dbReference type="ARBA" id="ARBA00022833"/>
    </source>
</evidence>
<dbReference type="AlphaFoldDB" id="A0A0L7L8I1"/>
<protein>
    <submittedName>
        <fullName evidence="7">Fez family zinc finger protein</fullName>
    </submittedName>
</protein>
<evidence type="ECO:0000256" key="2">
    <source>
        <dbReference type="ARBA" id="ARBA00022737"/>
    </source>
</evidence>
<comment type="caution">
    <text evidence="7">The sequence shown here is derived from an EMBL/GenBank/DDBJ whole genome shotgun (WGS) entry which is preliminary data.</text>
</comment>
<dbReference type="PROSITE" id="PS50157">
    <property type="entry name" value="ZINC_FINGER_C2H2_2"/>
    <property type="match status" value="2"/>
</dbReference>
<dbReference type="SUPFAM" id="SSF57667">
    <property type="entry name" value="beta-beta-alpha zinc fingers"/>
    <property type="match status" value="2"/>
</dbReference>
<keyword evidence="2" id="KW-0677">Repeat</keyword>
<dbReference type="InterPro" id="IPR013087">
    <property type="entry name" value="Znf_C2H2_type"/>
</dbReference>
<evidence type="ECO:0000313" key="7">
    <source>
        <dbReference type="EMBL" id="KOB71591.1"/>
    </source>
</evidence>
<dbReference type="GO" id="GO:0008270">
    <property type="term" value="F:zinc ion binding"/>
    <property type="evidence" value="ECO:0007669"/>
    <property type="project" value="UniProtKB-KW"/>
</dbReference>
<dbReference type="GO" id="GO:0000977">
    <property type="term" value="F:RNA polymerase II transcription regulatory region sequence-specific DNA binding"/>
    <property type="evidence" value="ECO:0007669"/>
    <property type="project" value="TreeGrafter"/>
</dbReference>
<accession>A0A0L7L8I1</accession>
<evidence type="ECO:0000256" key="3">
    <source>
        <dbReference type="ARBA" id="ARBA00022771"/>
    </source>
</evidence>
<dbReference type="Gene3D" id="3.30.160.60">
    <property type="entry name" value="Classic Zinc Finger"/>
    <property type="match status" value="2"/>
</dbReference>
<dbReference type="GO" id="GO:0005634">
    <property type="term" value="C:nucleus"/>
    <property type="evidence" value="ECO:0007669"/>
    <property type="project" value="TreeGrafter"/>
</dbReference>
<dbReference type="InterPro" id="IPR050717">
    <property type="entry name" value="C2H2-ZF_Transcription_Reg"/>
</dbReference>
<keyword evidence="8" id="KW-1185">Reference proteome</keyword>
<dbReference type="PROSITE" id="PS00028">
    <property type="entry name" value="ZINC_FINGER_C2H2_1"/>
    <property type="match status" value="2"/>
</dbReference>
<keyword evidence="4" id="KW-0862">Zinc</keyword>
<dbReference type="EMBL" id="JTDY01002357">
    <property type="protein sequence ID" value="KOB71591.1"/>
    <property type="molecule type" value="Genomic_DNA"/>
</dbReference>
<proteinExistence type="predicted"/>
<keyword evidence="3 5" id="KW-0863">Zinc-finger</keyword>
<dbReference type="Proteomes" id="UP000037510">
    <property type="component" value="Unassembled WGS sequence"/>
</dbReference>
<dbReference type="Pfam" id="PF00096">
    <property type="entry name" value="zf-C2H2"/>
    <property type="match status" value="2"/>
</dbReference>
<sequence length="78" mass="8977">MRHLPTHTDERNFHCNACGKSFRQLSTLSQHRAIHSAERPYACEKNIHCNACGKSFRQLSTLSQHRAIHSAERPYACE</sequence>
<dbReference type="GO" id="GO:0000981">
    <property type="term" value="F:DNA-binding transcription factor activity, RNA polymerase II-specific"/>
    <property type="evidence" value="ECO:0007669"/>
    <property type="project" value="TreeGrafter"/>
</dbReference>
<dbReference type="InterPro" id="IPR036236">
    <property type="entry name" value="Znf_C2H2_sf"/>
</dbReference>
<dbReference type="SMART" id="SM00355">
    <property type="entry name" value="ZnF_C2H2"/>
    <property type="match status" value="2"/>
</dbReference>
<evidence type="ECO:0000256" key="1">
    <source>
        <dbReference type="ARBA" id="ARBA00022723"/>
    </source>
</evidence>
<evidence type="ECO:0000256" key="5">
    <source>
        <dbReference type="PROSITE-ProRule" id="PRU00042"/>
    </source>
</evidence>
<gene>
    <name evidence="7" type="ORF">OBRU01_13666</name>
</gene>
<name>A0A0L7L8I1_OPEBR</name>
<dbReference type="PANTHER" id="PTHR14196">
    <property type="entry name" value="ODD-SKIPPED - RELATED"/>
    <property type="match status" value="1"/>
</dbReference>
<feature type="domain" description="C2H2-type" evidence="6">
    <location>
        <begin position="13"/>
        <end position="40"/>
    </location>
</feature>
<dbReference type="STRING" id="104452.A0A0L7L8I1"/>
<evidence type="ECO:0000259" key="6">
    <source>
        <dbReference type="PROSITE" id="PS50157"/>
    </source>
</evidence>
<dbReference type="PANTHER" id="PTHR14196:SF12">
    <property type="entry name" value="ZINC FINGER PROTEIN 208-LIKE"/>
    <property type="match status" value="1"/>
</dbReference>
<dbReference type="FunFam" id="3.30.160.60:FF:000340">
    <property type="entry name" value="zinc finger protein 473 isoform X1"/>
    <property type="match status" value="1"/>
</dbReference>
<feature type="non-terminal residue" evidence="7">
    <location>
        <position position="78"/>
    </location>
</feature>
<dbReference type="FunFam" id="3.30.160.60:FF:000295">
    <property type="entry name" value="zinc finger protein 19"/>
    <property type="match status" value="1"/>
</dbReference>
<evidence type="ECO:0000313" key="8">
    <source>
        <dbReference type="Proteomes" id="UP000037510"/>
    </source>
</evidence>
<reference evidence="7 8" key="1">
    <citation type="journal article" date="2015" name="Genome Biol. Evol.">
        <title>The genome of winter moth (Operophtera brumata) provides a genomic perspective on sexual dimorphism and phenology.</title>
        <authorList>
            <person name="Derks M.F."/>
            <person name="Smit S."/>
            <person name="Salis L."/>
            <person name="Schijlen E."/>
            <person name="Bossers A."/>
            <person name="Mateman C."/>
            <person name="Pijl A.S."/>
            <person name="de Ridder D."/>
            <person name="Groenen M.A."/>
            <person name="Visser M.E."/>
            <person name="Megens H.J."/>
        </authorList>
    </citation>
    <scope>NUCLEOTIDE SEQUENCE [LARGE SCALE GENOMIC DNA]</scope>
    <source>
        <strain evidence="7">WM2013NL</strain>
        <tissue evidence="7">Head and thorax</tissue>
    </source>
</reference>
<feature type="domain" description="C2H2-type" evidence="6">
    <location>
        <begin position="47"/>
        <end position="74"/>
    </location>
</feature>
<organism evidence="7 8">
    <name type="scientific">Operophtera brumata</name>
    <name type="common">Winter moth</name>
    <name type="synonym">Phalaena brumata</name>
    <dbReference type="NCBI Taxonomy" id="104452"/>
    <lineage>
        <taxon>Eukaryota</taxon>
        <taxon>Metazoa</taxon>
        <taxon>Ecdysozoa</taxon>
        <taxon>Arthropoda</taxon>
        <taxon>Hexapoda</taxon>
        <taxon>Insecta</taxon>
        <taxon>Pterygota</taxon>
        <taxon>Neoptera</taxon>
        <taxon>Endopterygota</taxon>
        <taxon>Lepidoptera</taxon>
        <taxon>Glossata</taxon>
        <taxon>Ditrysia</taxon>
        <taxon>Geometroidea</taxon>
        <taxon>Geometridae</taxon>
        <taxon>Larentiinae</taxon>
        <taxon>Operophtera</taxon>
    </lineage>
</organism>
<keyword evidence="1" id="KW-0479">Metal-binding</keyword>